<comment type="caution">
    <text evidence="1">The sequence shown here is derived from an EMBL/GenBank/DDBJ whole genome shotgun (WGS) entry which is preliminary data.</text>
</comment>
<evidence type="ECO:0000313" key="1">
    <source>
        <dbReference type="EMBL" id="GFE65365.1"/>
    </source>
</evidence>
<dbReference type="AlphaFoldDB" id="A0A6N6JGX5"/>
<reference evidence="1 2" key="1">
    <citation type="submission" date="2019-12" db="EMBL/GenBank/DDBJ databases">
        <title>Litoreibacter badius sp. nov., a novel bacteriochlorophyll a-containing bacterium in the genus Litoreibacter.</title>
        <authorList>
            <person name="Kanamuro M."/>
            <person name="Takabe Y."/>
            <person name="Mori K."/>
            <person name="Takaichi S."/>
            <person name="Hanada S."/>
        </authorList>
    </citation>
    <scope>NUCLEOTIDE SEQUENCE [LARGE SCALE GENOMIC DNA]</scope>
    <source>
        <strain evidence="1 2">K6</strain>
    </source>
</reference>
<organism evidence="1 2">
    <name type="scientific">Litoreibacter roseus</name>
    <dbReference type="NCBI Taxonomy" id="2601869"/>
    <lineage>
        <taxon>Bacteria</taxon>
        <taxon>Pseudomonadati</taxon>
        <taxon>Pseudomonadota</taxon>
        <taxon>Alphaproteobacteria</taxon>
        <taxon>Rhodobacterales</taxon>
        <taxon>Roseobacteraceae</taxon>
        <taxon>Litoreibacter</taxon>
    </lineage>
</organism>
<gene>
    <name evidence="1" type="ORF">KIN_24390</name>
</gene>
<proteinExistence type="predicted"/>
<evidence type="ECO:0000313" key="2">
    <source>
        <dbReference type="Proteomes" id="UP000436822"/>
    </source>
</evidence>
<dbReference type="Proteomes" id="UP000436822">
    <property type="component" value="Unassembled WGS sequence"/>
</dbReference>
<name>A0A6N6JGX5_9RHOB</name>
<sequence length="113" mass="12204">METSRLSGGSDLTVPNDKLLAIVTALVLIGSPGAAQQDVSIQELRNIEALINQKDWTALYSYVVSNPKLTTGRDPLSSELRSFVNDVQRGRVDQFNAARNASGARAAVDPDIY</sequence>
<protein>
    <submittedName>
        <fullName evidence="1">Uncharacterized protein</fullName>
    </submittedName>
</protein>
<dbReference type="EMBL" id="BLJE01000002">
    <property type="protein sequence ID" value="GFE65365.1"/>
    <property type="molecule type" value="Genomic_DNA"/>
</dbReference>
<accession>A0A6N6JGX5</accession>
<keyword evidence="2" id="KW-1185">Reference proteome</keyword>